<keyword evidence="2" id="KW-1185">Reference proteome</keyword>
<dbReference type="Proteomes" id="UP000823388">
    <property type="component" value="Chromosome 8K"/>
</dbReference>
<evidence type="ECO:0000313" key="1">
    <source>
        <dbReference type="EMBL" id="KAG2561805.1"/>
    </source>
</evidence>
<name>A0A8T0PL13_PANVG</name>
<accession>A0A8T0PL13</accession>
<dbReference type="AlphaFoldDB" id="A0A8T0PL13"/>
<dbReference type="EMBL" id="CM029051">
    <property type="protein sequence ID" value="KAG2561805.1"/>
    <property type="molecule type" value="Genomic_DNA"/>
</dbReference>
<comment type="caution">
    <text evidence="1">The sequence shown here is derived from an EMBL/GenBank/DDBJ whole genome shotgun (WGS) entry which is preliminary data.</text>
</comment>
<organism evidence="1 2">
    <name type="scientific">Panicum virgatum</name>
    <name type="common">Blackwell switchgrass</name>
    <dbReference type="NCBI Taxonomy" id="38727"/>
    <lineage>
        <taxon>Eukaryota</taxon>
        <taxon>Viridiplantae</taxon>
        <taxon>Streptophyta</taxon>
        <taxon>Embryophyta</taxon>
        <taxon>Tracheophyta</taxon>
        <taxon>Spermatophyta</taxon>
        <taxon>Magnoliopsida</taxon>
        <taxon>Liliopsida</taxon>
        <taxon>Poales</taxon>
        <taxon>Poaceae</taxon>
        <taxon>PACMAD clade</taxon>
        <taxon>Panicoideae</taxon>
        <taxon>Panicodae</taxon>
        <taxon>Paniceae</taxon>
        <taxon>Panicinae</taxon>
        <taxon>Panicum</taxon>
        <taxon>Panicum sect. Hiantes</taxon>
    </lineage>
</organism>
<protein>
    <submittedName>
        <fullName evidence="1">Uncharacterized protein</fullName>
    </submittedName>
</protein>
<gene>
    <name evidence="1" type="ORF">PVAP13_8KG224303</name>
</gene>
<reference evidence="1" key="1">
    <citation type="submission" date="2020-05" db="EMBL/GenBank/DDBJ databases">
        <title>WGS assembly of Panicum virgatum.</title>
        <authorList>
            <person name="Lovell J.T."/>
            <person name="Jenkins J."/>
            <person name="Shu S."/>
            <person name="Juenger T.E."/>
            <person name="Schmutz J."/>
        </authorList>
    </citation>
    <scope>NUCLEOTIDE SEQUENCE</scope>
    <source>
        <strain evidence="1">AP13</strain>
    </source>
</reference>
<evidence type="ECO:0000313" key="2">
    <source>
        <dbReference type="Proteomes" id="UP000823388"/>
    </source>
</evidence>
<sequence>MGHDVERVEVVPFDAADSAIGDIGAEVEKTPPLCVETSVAVGAVPAVMVEAQVGEMRERDELCGGIQAATQERDTVTEQARVVLEDLQGMDFFSVFSFGRNRRTTMPTSTSSFFLFAGSHDQVATLREELTRAESLKEEAQATTASLSVDVTNGRAAIANLNANVGTLRDELAGRLAAHLVLDDFRTTPSTDTNQLVGQLIIVVDGAREVVKESLRLGVQRSFAIVRSHYANIDLRELSQGFPSGYTDAKLDAIEEEVAPFIRALSDQMEGEIAED</sequence>
<feature type="non-terminal residue" evidence="1">
    <location>
        <position position="276"/>
    </location>
</feature>
<proteinExistence type="predicted"/>